<feature type="domain" description="ChsH2 C-terminal OB-fold" evidence="1">
    <location>
        <begin position="33"/>
        <end position="79"/>
    </location>
</feature>
<feature type="domain" description="ChsH2 rubredoxin-like zinc ribbon" evidence="2">
    <location>
        <begin position="3"/>
        <end position="30"/>
    </location>
</feature>
<dbReference type="Proteomes" id="UP000595512">
    <property type="component" value="Chromosome"/>
</dbReference>
<proteinExistence type="predicted"/>
<dbReference type="InterPro" id="IPR022002">
    <property type="entry name" value="ChsH2_Znr"/>
</dbReference>
<evidence type="ECO:0000313" key="3">
    <source>
        <dbReference type="EMBL" id="QQX27203.1"/>
    </source>
</evidence>
<dbReference type="InterPro" id="IPR002878">
    <property type="entry name" value="ChsH2_C"/>
</dbReference>
<dbReference type="InterPro" id="IPR012340">
    <property type="entry name" value="NA-bd_OB-fold"/>
</dbReference>
<dbReference type="KEGG" id="hspo:JGZ69_10860"/>
<evidence type="ECO:0000259" key="2">
    <source>
        <dbReference type="Pfam" id="PF12172"/>
    </source>
</evidence>
<dbReference type="EMBL" id="CP066701">
    <property type="protein sequence ID" value="QQX27203.1"/>
    <property type="molecule type" value="Genomic_DNA"/>
</dbReference>
<evidence type="ECO:0000259" key="1">
    <source>
        <dbReference type="Pfam" id="PF01796"/>
    </source>
</evidence>
<gene>
    <name evidence="3" type="ORF">JGZ69_10860</name>
</gene>
<reference evidence="3 4" key="1">
    <citation type="submission" date="2020-12" db="EMBL/GenBank/DDBJ databases">
        <title>Taxonomic evaluation of the Bacillus sporothermodurans group of bacteria based on whole genome sequences.</title>
        <authorList>
            <person name="Fiedler G."/>
            <person name="Herbstmann A.-D."/>
            <person name="Doll E."/>
            <person name="Wenning M."/>
            <person name="Brinks E."/>
            <person name="Kabisch J."/>
            <person name="Breitenwieser F."/>
            <person name="Lappann M."/>
            <person name="Boehnlein C."/>
            <person name="Franz C."/>
        </authorList>
    </citation>
    <scope>NUCLEOTIDE SEQUENCE [LARGE SCALE GENOMIC DNA]</scope>
    <source>
        <strain evidence="3 4">DSM 10599</strain>
    </source>
</reference>
<organism evidence="3 4">
    <name type="scientific">Heyndrickxia sporothermodurans</name>
    <dbReference type="NCBI Taxonomy" id="46224"/>
    <lineage>
        <taxon>Bacteria</taxon>
        <taxon>Bacillati</taxon>
        <taxon>Bacillota</taxon>
        <taxon>Bacilli</taxon>
        <taxon>Bacillales</taxon>
        <taxon>Bacillaceae</taxon>
        <taxon>Heyndrickxia</taxon>
    </lineage>
</organism>
<evidence type="ECO:0000313" key="4">
    <source>
        <dbReference type="Proteomes" id="UP000595512"/>
    </source>
</evidence>
<dbReference type="SUPFAM" id="SSF50249">
    <property type="entry name" value="Nucleic acid-binding proteins"/>
    <property type="match status" value="1"/>
</dbReference>
<name>A0AB37HF70_9BACI</name>
<sequence>MKLSIYVCESCGKTSVPKRLICPACKSTNFTTKELEGEGKVYSFTKINVSSVEFKHLTPYYVVLVDLPTGERITGRTLDDIQIDDTLQLVDVDNGAYIWAKG</sequence>
<dbReference type="InterPro" id="IPR052513">
    <property type="entry name" value="Thioester_dehydratase-like"/>
</dbReference>
<dbReference type="AlphaFoldDB" id="A0AB37HF70"/>
<dbReference type="Pfam" id="PF12172">
    <property type="entry name" value="zf-ChsH2"/>
    <property type="match status" value="1"/>
</dbReference>
<dbReference type="RefSeq" id="WP_165797780.1">
    <property type="nucleotide sequence ID" value="NZ_CP066701.1"/>
</dbReference>
<dbReference type="PANTHER" id="PTHR34075">
    <property type="entry name" value="BLR3430 PROTEIN"/>
    <property type="match status" value="1"/>
</dbReference>
<protein>
    <submittedName>
        <fullName evidence="3">OB-fold domain-containing protein</fullName>
    </submittedName>
</protein>
<accession>A0AB37HF70</accession>
<dbReference type="PANTHER" id="PTHR34075:SF5">
    <property type="entry name" value="BLR3430 PROTEIN"/>
    <property type="match status" value="1"/>
</dbReference>
<dbReference type="Pfam" id="PF01796">
    <property type="entry name" value="OB_ChsH2_C"/>
    <property type="match status" value="1"/>
</dbReference>